<reference evidence="3 4" key="1">
    <citation type="journal article" date="2016" name="Environ. Microbiol.">
        <title>New Methyloceanibacter diversity from North Sea sediments includes methanotroph containing solely the soluble methane monooxygenase.</title>
        <authorList>
            <person name="Vekeman B."/>
            <person name="Kerckhof F.M."/>
            <person name="Cremers G."/>
            <person name="de Vos P."/>
            <person name="Vandamme P."/>
            <person name="Boon N."/>
            <person name="Op den Camp H.J."/>
            <person name="Heylen K."/>
        </authorList>
    </citation>
    <scope>NUCLEOTIDE SEQUENCE [LARGE SCALE GENOMIC DNA]</scope>
    <source>
        <strain evidence="3 4">R-67176</strain>
    </source>
</reference>
<feature type="region of interest" description="Disordered" evidence="2">
    <location>
        <begin position="102"/>
        <end position="136"/>
    </location>
</feature>
<organism evidence="3 4">
    <name type="scientific">Methyloceanibacter stevinii</name>
    <dbReference type="NCBI Taxonomy" id="1774970"/>
    <lineage>
        <taxon>Bacteria</taxon>
        <taxon>Pseudomonadati</taxon>
        <taxon>Pseudomonadota</taxon>
        <taxon>Alphaproteobacteria</taxon>
        <taxon>Hyphomicrobiales</taxon>
        <taxon>Hyphomicrobiaceae</taxon>
        <taxon>Methyloceanibacter</taxon>
    </lineage>
</organism>
<feature type="coiled-coil region" evidence="1">
    <location>
        <begin position="20"/>
        <end position="54"/>
    </location>
</feature>
<comment type="caution">
    <text evidence="3">The sequence shown here is derived from an EMBL/GenBank/DDBJ whole genome shotgun (WGS) entry which is preliminary data.</text>
</comment>
<evidence type="ECO:0000313" key="3">
    <source>
        <dbReference type="EMBL" id="ODR97480.1"/>
    </source>
</evidence>
<keyword evidence="4" id="KW-1185">Reference proteome</keyword>
<accession>A0A1E3VV94</accession>
<dbReference type="EMBL" id="LPWE01000001">
    <property type="protein sequence ID" value="ODR97480.1"/>
    <property type="molecule type" value="Genomic_DNA"/>
</dbReference>
<evidence type="ECO:0000313" key="4">
    <source>
        <dbReference type="Proteomes" id="UP000094172"/>
    </source>
</evidence>
<dbReference type="Proteomes" id="UP000094172">
    <property type="component" value="Unassembled WGS sequence"/>
</dbReference>
<gene>
    <name evidence="3" type="ORF">AUC70_00140</name>
</gene>
<proteinExistence type="predicted"/>
<name>A0A1E3VV94_9HYPH</name>
<protein>
    <submittedName>
        <fullName evidence="3">Uncharacterized protein</fullName>
    </submittedName>
</protein>
<evidence type="ECO:0000256" key="2">
    <source>
        <dbReference type="SAM" id="MobiDB-lite"/>
    </source>
</evidence>
<dbReference type="AlphaFoldDB" id="A0A1E3VV94"/>
<keyword evidence="1" id="KW-0175">Coiled coil</keyword>
<evidence type="ECO:0000256" key="1">
    <source>
        <dbReference type="SAM" id="Coils"/>
    </source>
</evidence>
<sequence>MELSTDQAVENAALAGAAAVQKLVSERNELRTRLAAQEQETAAYRALNNELRRRLLMVHQTFVEMAKGVVGDLERFDAALRESAQDAHATIEARMQWEEAAVASAQNGAPRVNGAHVNGAQASGAHQPKGPAPIKP</sequence>